<evidence type="ECO:0000259" key="1">
    <source>
        <dbReference type="Pfam" id="PF19328"/>
    </source>
</evidence>
<dbReference type="Proteomes" id="UP000824090">
    <property type="component" value="Unassembled WGS sequence"/>
</dbReference>
<proteinExistence type="predicted"/>
<protein>
    <submittedName>
        <fullName evidence="2">Dihydrodipicolinate reductase</fullName>
    </submittedName>
</protein>
<reference evidence="2" key="2">
    <citation type="journal article" date="2021" name="PeerJ">
        <title>Extensive microbial diversity within the chicken gut microbiome revealed by metagenomics and culture.</title>
        <authorList>
            <person name="Gilroy R."/>
            <person name="Ravi A."/>
            <person name="Getino M."/>
            <person name="Pursley I."/>
            <person name="Horton D.L."/>
            <person name="Alikhan N.F."/>
            <person name="Baker D."/>
            <person name="Gharbi K."/>
            <person name="Hall N."/>
            <person name="Watson M."/>
            <person name="Adriaenssens E.M."/>
            <person name="Foster-Nyarko E."/>
            <person name="Jarju S."/>
            <person name="Secka A."/>
            <person name="Antonio M."/>
            <person name="Oren A."/>
            <person name="Chaudhuri R.R."/>
            <person name="La Ragione R."/>
            <person name="Hildebrand F."/>
            <person name="Pallen M.J."/>
        </authorList>
    </citation>
    <scope>NUCLEOTIDE SEQUENCE</scope>
    <source>
        <strain evidence="2">ChiHcec3-6078</strain>
    </source>
</reference>
<dbReference type="EMBL" id="DVMP01000131">
    <property type="protein sequence ID" value="HIU26219.1"/>
    <property type="molecule type" value="Genomic_DNA"/>
</dbReference>
<dbReference type="InterPro" id="IPR045760">
    <property type="entry name" value="DAP_DH_C"/>
</dbReference>
<accession>A0A9D1I1I5</accession>
<sequence>MNRKVKVVQFGCGRMGSICMKYALDKGAEIIGAFDMNPEVTGKDISVRTGGPETGVKISDSKEFAQKLPQLKPDIVVVTTQSLVKDVYPILKICAENGINAITSCEEAIWPYNSAVKLTKELDDIARKNNCTLAGSGAQEMQWGSMINNLAGSLNKVVKITGETQNNVDDYGIAFANSFGAGMEMDEFNEKLASQYNLSEEEVNAQIEAGEFIPGFMWNSNTWLAERLGMTVTRQTQKLIPHPAEKDTPSSTLGRVIPKGQLKGASQVVRTETQEGVVIESAVKAVVYGPEDFEYDDWVLYGENEKLVVKLPEPPTVEMTCATLVNRIPDVINAEAGYVPTSRMPNCTYLIKSMEEYVNL</sequence>
<dbReference type="CDD" id="cd24146">
    <property type="entry name" value="nat-AmDH_N_like"/>
    <property type="match status" value="1"/>
</dbReference>
<name>A0A9D1I1I5_9FIRM</name>
<dbReference type="SUPFAM" id="SSF51735">
    <property type="entry name" value="NAD(P)-binding Rossmann-fold domains"/>
    <property type="match status" value="1"/>
</dbReference>
<feature type="domain" description="2,4-diaminopentanoate dehydrogenase C-terminal" evidence="1">
    <location>
        <begin position="145"/>
        <end position="358"/>
    </location>
</feature>
<dbReference type="Gene3D" id="3.40.50.720">
    <property type="entry name" value="NAD(P)-binding Rossmann-like Domain"/>
    <property type="match status" value="1"/>
</dbReference>
<dbReference type="InterPro" id="IPR036291">
    <property type="entry name" value="NAD(P)-bd_dom_sf"/>
</dbReference>
<gene>
    <name evidence="2" type="ORF">IAC50_06990</name>
</gene>
<comment type="caution">
    <text evidence="2">The sequence shown here is derived from an EMBL/GenBank/DDBJ whole genome shotgun (WGS) entry which is preliminary data.</text>
</comment>
<evidence type="ECO:0000313" key="2">
    <source>
        <dbReference type="EMBL" id="HIU26219.1"/>
    </source>
</evidence>
<dbReference type="Pfam" id="PF19328">
    <property type="entry name" value="DAP_DH_C"/>
    <property type="match status" value="1"/>
</dbReference>
<evidence type="ECO:0000313" key="3">
    <source>
        <dbReference type="Proteomes" id="UP000824090"/>
    </source>
</evidence>
<dbReference type="AlphaFoldDB" id="A0A9D1I1I5"/>
<reference evidence="2" key="1">
    <citation type="submission" date="2020-10" db="EMBL/GenBank/DDBJ databases">
        <authorList>
            <person name="Gilroy R."/>
        </authorList>
    </citation>
    <scope>NUCLEOTIDE SEQUENCE</scope>
    <source>
        <strain evidence="2">ChiHcec3-6078</strain>
    </source>
</reference>
<organism evidence="2 3">
    <name type="scientific">Candidatus Allocopromorpha excrementigallinarum</name>
    <dbReference type="NCBI Taxonomy" id="2840742"/>
    <lineage>
        <taxon>Bacteria</taxon>
        <taxon>Bacillati</taxon>
        <taxon>Bacillota</taxon>
        <taxon>Clostridia</taxon>
        <taxon>Eubacteriales</taxon>
        <taxon>Eubacteriaceae</taxon>
        <taxon>Eubacteriaceae incertae sedis</taxon>
        <taxon>Candidatus Allocopromorpha</taxon>
    </lineage>
</organism>